<protein>
    <submittedName>
        <fullName evidence="2">Uncharacterized protein</fullName>
    </submittedName>
</protein>
<gene>
    <name evidence="2" type="ORF">Pcinc_002369</name>
</gene>
<name>A0AAE1GID0_PETCI</name>
<keyword evidence="3" id="KW-1185">Reference proteome</keyword>
<accession>A0AAE1GID0</accession>
<dbReference type="EMBL" id="JAWQEG010000169">
    <property type="protein sequence ID" value="KAK3893833.1"/>
    <property type="molecule type" value="Genomic_DNA"/>
</dbReference>
<keyword evidence="1" id="KW-0175">Coiled coil</keyword>
<evidence type="ECO:0000313" key="3">
    <source>
        <dbReference type="Proteomes" id="UP001286313"/>
    </source>
</evidence>
<reference evidence="2" key="1">
    <citation type="submission" date="2023-10" db="EMBL/GenBank/DDBJ databases">
        <title>Genome assemblies of two species of porcelain crab, Petrolisthes cinctipes and Petrolisthes manimaculis (Anomura: Porcellanidae).</title>
        <authorList>
            <person name="Angst P."/>
        </authorList>
    </citation>
    <scope>NUCLEOTIDE SEQUENCE</scope>
    <source>
        <strain evidence="2">PB745_01</strain>
        <tissue evidence="2">Gill</tissue>
    </source>
</reference>
<organism evidence="2 3">
    <name type="scientific">Petrolisthes cinctipes</name>
    <name type="common">Flat porcelain crab</name>
    <dbReference type="NCBI Taxonomy" id="88211"/>
    <lineage>
        <taxon>Eukaryota</taxon>
        <taxon>Metazoa</taxon>
        <taxon>Ecdysozoa</taxon>
        <taxon>Arthropoda</taxon>
        <taxon>Crustacea</taxon>
        <taxon>Multicrustacea</taxon>
        <taxon>Malacostraca</taxon>
        <taxon>Eumalacostraca</taxon>
        <taxon>Eucarida</taxon>
        <taxon>Decapoda</taxon>
        <taxon>Pleocyemata</taxon>
        <taxon>Anomura</taxon>
        <taxon>Galatheoidea</taxon>
        <taxon>Porcellanidae</taxon>
        <taxon>Petrolisthes</taxon>
    </lineage>
</organism>
<feature type="coiled-coil region" evidence="1">
    <location>
        <begin position="35"/>
        <end position="71"/>
    </location>
</feature>
<dbReference type="Proteomes" id="UP001286313">
    <property type="component" value="Unassembled WGS sequence"/>
</dbReference>
<evidence type="ECO:0000313" key="2">
    <source>
        <dbReference type="EMBL" id="KAK3893833.1"/>
    </source>
</evidence>
<sequence>MSSLKELFELGKELGFEGQFLAEFVKDEHERDRQVRQEEREIRKAEHDREVLRIQLRKEEQEREIEKLRLHSQLQAGQEAVDTPVMKVRGPSLPYFDESTVLAVCIERPICDVIVGNLEGATQLQNPEETVNAVMTRSAAKLSTRLQKMLKIPTLPSGVELMNVHNMKEAQQQDSSLARWMTYAKEELSDNQKHEVREILEKYGDILSDVPGKTDLVQHKINLVQE</sequence>
<comment type="caution">
    <text evidence="2">The sequence shown here is derived from an EMBL/GenBank/DDBJ whole genome shotgun (WGS) entry which is preliminary data.</text>
</comment>
<evidence type="ECO:0000256" key="1">
    <source>
        <dbReference type="SAM" id="Coils"/>
    </source>
</evidence>
<proteinExistence type="predicted"/>
<dbReference type="AlphaFoldDB" id="A0AAE1GID0"/>